<proteinExistence type="predicted"/>
<dbReference type="AlphaFoldDB" id="A0A7D6E1K7"/>
<evidence type="ECO:0000313" key="2">
    <source>
        <dbReference type="Proteomes" id="UP000510682"/>
    </source>
</evidence>
<dbReference type="EMBL" id="CP059165">
    <property type="protein sequence ID" value="QLL08710.1"/>
    <property type="molecule type" value="Genomic_DNA"/>
</dbReference>
<evidence type="ECO:0008006" key="3">
    <source>
        <dbReference type="Google" id="ProtNLM"/>
    </source>
</evidence>
<reference evidence="2" key="2">
    <citation type="submission" date="2023-07" db="EMBL/GenBank/DDBJ databases">
        <title>Description of Mycobacterium gordonae subsp. intergordonae subsp.nov. and Mycobacterium gordonae subsp. gordonae subsp. nov.</title>
        <authorList>
            <person name="Huang H."/>
        </authorList>
    </citation>
    <scope>NUCLEOTIDE SEQUENCE [LARGE SCALE GENOMIC DNA]</scope>
    <source>
        <strain evidence="2">24</strain>
    </source>
</reference>
<gene>
    <name evidence="1" type="ORF">H0P51_07285</name>
</gene>
<accession>A0A7D6E1K7</accession>
<name>A0A7D6E1K7_9MYCO</name>
<dbReference type="RefSeq" id="WP_180917295.1">
    <property type="nucleotide sequence ID" value="NZ_CP059165.1"/>
</dbReference>
<protein>
    <recommendedName>
        <fullName evidence="3">CAP domain-containing protein</fullName>
    </recommendedName>
</protein>
<dbReference type="KEGG" id="mgor:H0P51_07285"/>
<dbReference type="Proteomes" id="UP000510682">
    <property type="component" value="Chromosome"/>
</dbReference>
<sequence length="139" mass="14453">MAIAPGVIAQAPTATADSADALRAAVAQMRTVSCPALRSDPVVEKVAQNTNDSSIAWLNHTARAVPVPEPLPVLKDFGYSGTKATMMQGAGQIDGSAIKGLLLEGWDKIPDCSYTDYGASVVRHEKSGFILMVVVLAGA</sequence>
<organism evidence="1 2">
    <name type="scientific">Mycobacterium vicinigordonae</name>
    <dbReference type="NCBI Taxonomy" id="1719132"/>
    <lineage>
        <taxon>Bacteria</taxon>
        <taxon>Bacillati</taxon>
        <taxon>Actinomycetota</taxon>
        <taxon>Actinomycetes</taxon>
        <taxon>Mycobacteriales</taxon>
        <taxon>Mycobacteriaceae</taxon>
        <taxon>Mycobacterium</taxon>
    </lineage>
</organism>
<keyword evidence="2" id="KW-1185">Reference proteome</keyword>
<evidence type="ECO:0000313" key="1">
    <source>
        <dbReference type="EMBL" id="QLL08710.1"/>
    </source>
</evidence>
<reference evidence="2" key="1">
    <citation type="submission" date="2020-07" db="EMBL/GenBank/DDBJ databases">
        <title>Description of Mycobacterium gordonae subsp. intergordonae subsp.nov. and Mycobacterium gordonae subsp. gordonae subsp. nov.</title>
        <authorList>
            <person name="Yu X."/>
        </authorList>
    </citation>
    <scope>NUCLEOTIDE SEQUENCE [LARGE SCALE GENOMIC DNA]</scope>
    <source>
        <strain evidence="2">24</strain>
    </source>
</reference>